<dbReference type="EMBL" id="VLKM01000005">
    <property type="protein sequence ID" value="TWH94750.1"/>
    <property type="molecule type" value="Genomic_DNA"/>
</dbReference>
<gene>
    <name evidence="1" type="ORF">IP97_01462</name>
</gene>
<dbReference type="PROSITE" id="PS51257">
    <property type="entry name" value="PROKAR_LIPOPROTEIN"/>
    <property type="match status" value="1"/>
</dbReference>
<dbReference type="RefSeq" id="WP_133608988.1">
    <property type="nucleotide sequence ID" value="NZ_SNZC01000002.1"/>
</dbReference>
<evidence type="ECO:0008006" key="3">
    <source>
        <dbReference type="Google" id="ProtNLM"/>
    </source>
</evidence>
<organism evidence="1 2">
    <name type="scientific">Flavobacterium cheniae</name>
    <dbReference type="NCBI Taxonomy" id="295428"/>
    <lineage>
        <taxon>Bacteria</taxon>
        <taxon>Pseudomonadati</taxon>
        <taxon>Bacteroidota</taxon>
        <taxon>Flavobacteriia</taxon>
        <taxon>Flavobacteriales</taxon>
        <taxon>Flavobacteriaceae</taxon>
        <taxon>Flavobacterium</taxon>
    </lineage>
</organism>
<name>A0A562KH77_9FLAO</name>
<reference evidence="1 2" key="1">
    <citation type="journal article" date="2015" name="Stand. Genomic Sci.">
        <title>Genomic Encyclopedia of Bacterial and Archaeal Type Strains, Phase III: the genomes of soil and plant-associated and newly described type strains.</title>
        <authorList>
            <person name="Whitman W.B."/>
            <person name="Woyke T."/>
            <person name="Klenk H.P."/>
            <person name="Zhou Y."/>
            <person name="Lilburn T.G."/>
            <person name="Beck B.J."/>
            <person name="De Vos P."/>
            <person name="Vandamme P."/>
            <person name="Eisen J.A."/>
            <person name="Garrity G."/>
            <person name="Hugenholtz P."/>
            <person name="Kyrpides N.C."/>
        </authorList>
    </citation>
    <scope>NUCLEOTIDE SEQUENCE [LARGE SCALE GENOMIC DNA]</scope>
    <source>
        <strain evidence="1 2">CGMCC 1.6844</strain>
    </source>
</reference>
<dbReference type="AlphaFoldDB" id="A0A562KH77"/>
<accession>A0A562KH77</accession>
<evidence type="ECO:0000313" key="1">
    <source>
        <dbReference type="EMBL" id="TWH94750.1"/>
    </source>
</evidence>
<evidence type="ECO:0000313" key="2">
    <source>
        <dbReference type="Proteomes" id="UP000315312"/>
    </source>
</evidence>
<dbReference type="Proteomes" id="UP000315312">
    <property type="component" value="Unassembled WGS sequence"/>
</dbReference>
<sequence>MKKIFLILSLFFVLSSCEIDQESVSVVTLPVESVVIPTEFELGGTYPIIMRYYRPSSCHTPYGIYYEKDLNIRVCAVNNIVREGGNCNELNDYLVEETFDFTVTSTGNYIFKFWTGVDSEGNNTFLEYDIPVN</sequence>
<proteinExistence type="predicted"/>
<dbReference type="OrthoDB" id="893802at2"/>
<protein>
    <recommendedName>
        <fullName evidence="3">Lipoprotein</fullName>
    </recommendedName>
</protein>
<keyword evidence="2" id="KW-1185">Reference proteome</keyword>
<comment type="caution">
    <text evidence="1">The sequence shown here is derived from an EMBL/GenBank/DDBJ whole genome shotgun (WGS) entry which is preliminary data.</text>
</comment>